<keyword evidence="6" id="KW-1185">Reference proteome</keyword>
<dbReference type="AlphaFoldDB" id="A0A0D2ETX6"/>
<feature type="compositionally biased region" description="Acidic residues" evidence="4">
    <location>
        <begin position="840"/>
        <end position="872"/>
    </location>
</feature>
<feature type="compositionally biased region" description="Acidic residues" evidence="4">
    <location>
        <begin position="1028"/>
        <end position="1042"/>
    </location>
</feature>
<feature type="repeat" description="WD" evidence="3">
    <location>
        <begin position="42"/>
        <end position="73"/>
    </location>
</feature>
<dbReference type="Gene3D" id="2.130.10.10">
    <property type="entry name" value="YVTN repeat-like/Quinoprotein amine dehydrogenase"/>
    <property type="match status" value="2"/>
</dbReference>
<dbReference type="InterPro" id="IPR015943">
    <property type="entry name" value="WD40/YVTN_repeat-like_dom_sf"/>
</dbReference>
<proteinExistence type="predicted"/>
<feature type="compositionally biased region" description="Basic and acidic residues" evidence="4">
    <location>
        <begin position="818"/>
        <end position="828"/>
    </location>
</feature>
<feature type="compositionally biased region" description="Polar residues" evidence="4">
    <location>
        <begin position="806"/>
        <end position="817"/>
    </location>
</feature>
<dbReference type="GO" id="GO:0045717">
    <property type="term" value="P:negative regulation of fatty acid biosynthetic process"/>
    <property type="evidence" value="ECO:0007669"/>
    <property type="project" value="TreeGrafter"/>
</dbReference>
<keyword evidence="2" id="KW-0677">Repeat</keyword>
<evidence type="ECO:0000256" key="4">
    <source>
        <dbReference type="SAM" id="MobiDB-lite"/>
    </source>
</evidence>
<dbReference type="GO" id="GO:0005737">
    <property type="term" value="C:cytoplasm"/>
    <property type="evidence" value="ECO:0007669"/>
    <property type="project" value="TreeGrafter"/>
</dbReference>
<dbReference type="PANTHER" id="PTHR15574">
    <property type="entry name" value="WD REPEAT DOMAIN-CONTAINING FAMILY"/>
    <property type="match status" value="1"/>
</dbReference>
<feature type="region of interest" description="Disordered" evidence="4">
    <location>
        <begin position="797"/>
        <end position="872"/>
    </location>
</feature>
<accession>A0A0D2ETX6</accession>
<dbReference type="PROSITE" id="PS50082">
    <property type="entry name" value="WD_REPEATS_2"/>
    <property type="match status" value="3"/>
</dbReference>
<sequence>MGDNFDVRLLKRSVGATRRNRSIKTLYGDKTWVDDLDIVNELGAHTGCVNALSWSTSGNLLASGSDDTYLNIWGYNPAGDSKPFSLNTSVSTGHHANIFSVKFMPHSSDRTVVTCAGDSEVRVFDLEYAGTTQSGSTDSGFSASTRSRRFNNFFRNARWLSEGNTNARVYRSHADRAKRIVTESSPYLFLTCSEDGEVRQWDLRQPSSAYPAPRGGRGFGRFRGSTEAATGDTPPPLISYKKYALDLNTISCAASQPQYIALGGAHLHCFLHDRRMLGRDLDAEQGRSAARNPVVGTYEDESMSEATRCVKRFAPNNKRKMGVSDHGHITACKISDANPNEMIASWSGDYVYSFDIVKSPDAREADARADKAFQATLLRNRSDRKRKRAKGNASSTSLAHAAKPTRRLRRVPDYRSEEGHTALLARYSDGDSELIPIPSGESARAVESASPNDLLLSEAQKSAERVARSLVQLRKTLFDFSAAFTQDTAAAMENASDLTPHTGSFTTALGQCASLLPQMDEIIRTWSYPVNPSEEDVTLQNTLRRNRQATWRFVQAAGCLARSLGGRLQSLNSAPDIRLLQFDKIKPAAHEGRSISRGFQFCYDFLKAILLWLDGGQEAVLQGFKRPAHISAESPRFPLDSDDTLQTFVPKLEAYLADLADDNAPIVDIDANRFERDETRVVFQSQSSALKAFVRVLGGIRLESSQGMSTSADPTDPGSIVRVMDKGAAARFWGLKVGRSLLMRAGEGITFDFVNRAFGGLRFHVLPEAESEERPQEDIDPEERERIVESLDVITSLDIPAHQHRSGSSTESPQTARENTEGSSRSDVEMSTPPTVHVEDADEDDNEHVDEDDEDNNENEDSEPDSDNDEDDEADFAELFHRRTGFGRSHERALVNLHVPYSSHTRVYKGHCNARTVKDVNYYGLNDEYVVSGSDDGNFFIWDRKTCKILNILEGDGEVVNVVQGHPYEPMIAVSGIDSTVKIFGPGADSRERYNAQRGIDVANPGGGVHSSLRLGRQRSSRRMRHDDDDDDDESDIEEDNGGLESRRAMHREYEITSQNDVERRRGAGDTIVTEGMLARFAMAIQRGQIEAIGDQGFGGQGGTIVVDDNCEVM</sequence>
<dbReference type="PROSITE" id="PS50294">
    <property type="entry name" value="WD_REPEATS_REGION"/>
    <property type="match status" value="1"/>
</dbReference>
<dbReference type="OrthoDB" id="4869960at2759"/>
<dbReference type="SMART" id="SM00320">
    <property type="entry name" value="WD40"/>
    <property type="match status" value="6"/>
</dbReference>
<evidence type="ECO:0000256" key="1">
    <source>
        <dbReference type="ARBA" id="ARBA00022574"/>
    </source>
</evidence>
<dbReference type="HOGENOM" id="CLU_001866_0_0_1"/>
<dbReference type="InterPro" id="IPR036322">
    <property type="entry name" value="WD40_repeat_dom_sf"/>
</dbReference>
<reference evidence="5 6" key="1">
    <citation type="submission" date="2015-01" db="EMBL/GenBank/DDBJ databases">
        <title>The Genome Sequence of Exophiala xenobiotica CBS118157.</title>
        <authorList>
            <consortium name="The Broad Institute Genomics Platform"/>
            <person name="Cuomo C."/>
            <person name="de Hoog S."/>
            <person name="Gorbushina A."/>
            <person name="Stielow B."/>
            <person name="Teixiera M."/>
            <person name="Abouelleil A."/>
            <person name="Chapman S.B."/>
            <person name="Priest M."/>
            <person name="Young S.K."/>
            <person name="Wortman J."/>
            <person name="Nusbaum C."/>
            <person name="Birren B."/>
        </authorList>
    </citation>
    <scope>NUCLEOTIDE SEQUENCE [LARGE SCALE GENOMIC DNA]</scope>
    <source>
        <strain evidence="5 6">CBS 118157</strain>
    </source>
</reference>
<dbReference type="RefSeq" id="XP_013318775.1">
    <property type="nucleotide sequence ID" value="XM_013463321.1"/>
</dbReference>
<dbReference type="STRING" id="348802.A0A0D2ETX6"/>
<dbReference type="PANTHER" id="PTHR15574:SF40">
    <property type="entry name" value="WD AND TETRATRICOPEPTIDE REPEATS PROTEIN 1"/>
    <property type="match status" value="1"/>
</dbReference>
<dbReference type="GeneID" id="25324640"/>
<dbReference type="SUPFAM" id="SSF50978">
    <property type="entry name" value="WD40 repeat-like"/>
    <property type="match status" value="1"/>
</dbReference>
<feature type="region of interest" description="Disordered" evidence="4">
    <location>
        <begin position="206"/>
        <end position="233"/>
    </location>
</feature>
<evidence type="ECO:0000313" key="5">
    <source>
        <dbReference type="EMBL" id="KIW58190.1"/>
    </source>
</evidence>
<evidence type="ECO:0000313" key="6">
    <source>
        <dbReference type="Proteomes" id="UP000054342"/>
    </source>
</evidence>
<feature type="repeat" description="WD" evidence="3">
    <location>
        <begin position="170"/>
        <end position="211"/>
    </location>
</feature>
<evidence type="ECO:0000256" key="2">
    <source>
        <dbReference type="ARBA" id="ARBA00022737"/>
    </source>
</evidence>
<dbReference type="Proteomes" id="UP000054342">
    <property type="component" value="Unassembled WGS sequence"/>
</dbReference>
<feature type="region of interest" description="Disordered" evidence="4">
    <location>
        <begin position="379"/>
        <end position="408"/>
    </location>
</feature>
<gene>
    <name evidence="5" type="ORF">PV05_02732</name>
</gene>
<dbReference type="InterPro" id="IPR001680">
    <property type="entry name" value="WD40_rpt"/>
</dbReference>
<protein>
    <submittedName>
        <fullName evidence="5">Uncharacterized protein</fullName>
    </submittedName>
</protein>
<keyword evidence="1 3" id="KW-0853">WD repeat</keyword>
<feature type="region of interest" description="Disordered" evidence="4">
    <location>
        <begin position="1000"/>
        <end position="1045"/>
    </location>
</feature>
<name>A0A0D2ETX6_9EURO</name>
<feature type="repeat" description="WD" evidence="3">
    <location>
        <begin position="91"/>
        <end position="134"/>
    </location>
</feature>
<dbReference type="Pfam" id="PF00400">
    <property type="entry name" value="WD40"/>
    <property type="match status" value="3"/>
</dbReference>
<dbReference type="GO" id="GO:0080008">
    <property type="term" value="C:Cul4-RING E3 ubiquitin ligase complex"/>
    <property type="evidence" value="ECO:0007669"/>
    <property type="project" value="TreeGrafter"/>
</dbReference>
<organism evidence="5 6">
    <name type="scientific">Exophiala xenobiotica</name>
    <dbReference type="NCBI Taxonomy" id="348802"/>
    <lineage>
        <taxon>Eukaryota</taxon>
        <taxon>Fungi</taxon>
        <taxon>Dikarya</taxon>
        <taxon>Ascomycota</taxon>
        <taxon>Pezizomycotina</taxon>
        <taxon>Eurotiomycetes</taxon>
        <taxon>Chaetothyriomycetidae</taxon>
        <taxon>Chaetothyriales</taxon>
        <taxon>Herpotrichiellaceae</taxon>
        <taxon>Exophiala</taxon>
    </lineage>
</organism>
<dbReference type="EMBL" id="KN847318">
    <property type="protein sequence ID" value="KIW58190.1"/>
    <property type="molecule type" value="Genomic_DNA"/>
</dbReference>
<dbReference type="InterPro" id="IPR045151">
    <property type="entry name" value="DCAF8"/>
</dbReference>
<evidence type="ECO:0000256" key="3">
    <source>
        <dbReference type="PROSITE-ProRule" id="PRU00221"/>
    </source>
</evidence>